<keyword evidence="3" id="KW-1185">Reference proteome</keyword>
<dbReference type="PROSITE" id="PS51918">
    <property type="entry name" value="RADICAL_SAM"/>
    <property type="match status" value="1"/>
</dbReference>
<gene>
    <name evidence="2" type="ORF">EDC37_106141</name>
</gene>
<name>A0A4R3K9L4_9FIRM</name>
<dbReference type="PANTHER" id="PTHR13932:SF1">
    <property type="entry name" value="OXYGEN-INDEPENDENT COPROPORPHYRINOGEN-III OXIDASE-LIKE PROTEIN HEMZ"/>
    <property type="match status" value="1"/>
</dbReference>
<evidence type="ECO:0000313" key="3">
    <source>
        <dbReference type="Proteomes" id="UP000295188"/>
    </source>
</evidence>
<evidence type="ECO:0000313" key="2">
    <source>
        <dbReference type="EMBL" id="TCS79724.1"/>
    </source>
</evidence>
<dbReference type="SMART" id="SM00729">
    <property type="entry name" value="Elp3"/>
    <property type="match status" value="1"/>
</dbReference>
<dbReference type="Proteomes" id="UP000295188">
    <property type="component" value="Unassembled WGS sequence"/>
</dbReference>
<organism evidence="2 3">
    <name type="scientific">Pectinatus cerevisiiphilus</name>
    <dbReference type="NCBI Taxonomy" id="86956"/>
    <lineage>
        <taxon>Bacteria</taxon>
        <taxon>Bacillati</taxon>
        <taxon>Bacillota</taxon>
        <taxon>Negativicutes</taxon>
        <taxon>Selenomonadales</taxon>
        <taxon>Selenomonadaceae</taxon>
        <taxon>Pectinatus</taxon>
    </lineage>
</organism>
<protein>
    <submittedName>
        <fullName evidence="2">Oxygen-independent coproporphyrinogen-3 oxidase</fullName>
    </submittedName>
</protein>
<dbReference type="EMBL" id="SMAA01000006">
    <property type="protein sequence ID" value="TCS79724.1"/>
    <property type="molecule type" value="Genomic_DNA"/>
</dbReference>
<accession>A0A4R3K9L4</accession>
<dbReference type="GO" id="GO:0005737">
    <property type="term" value="C:cytoplasm"/>
    <property type="evidence" value="ECO:0007669"/>
    <property type="project" value="TreeGrafter"/>
</dbReference>
<dbReference type="InterPro" id="IPR034505">
    <property type="entry name" value="Coproporphyrinogen-III_oxidase"/>
</dbReference>
<dbReference type="RefSeq" id="WP_196589849.1">
    <property type="nucleotide sequence ID" value="NZ_SMAA01000006.1"/>
</dbReference>
<reference evidence="2 3" key="1">
    <citation type="submission" date="2019-03" db="EMBL/GenBank/DDBJ databases">
        <title>Genomic Encyclopedia of Type Strains, Phase IV (KMG-IV): sequencing the most valuable type-strain genomes for metagenomic binning, comparative biology and taxonomic classification.</title>
        <authorList>
            <person name="Goeker M."/>
        </authorList>
    </citation>
    <scope>NUCLEOTIDE SEQUENCE [LARGE SCALE GENOMIC DNA]</scope>
    <source>
        <strain evidence="2 3">DSM 20467</strain>
    </source>
</reference>
<dbReference type="SFLD" id="SFLDF00310">
    <property type="entry name" value="oxygen-independent_coproporphy"/>
    <property type="match status" value="1"/>
</dbReference>
<dbReference type="NCBIfam" id="TIGR03994">
    <property type="entry name" value="rSAM_HemZ"/>
    <property type="match status" value="1"/>
</dbReference>
<evidence type="ECO:0000259" key="1">
    <source>
        <dbReference type="PROSITE" id="PS51918"/>
    </source>
</evidence>
<dbReference type="GO" id="GO:0006779">
    <property type="term" value="P:porphyrin-containing compound biosynthetic process"/>
    <property type="evidence" value="ECO:0007669"/>
    <property type="project" value="TreeGrafter"/>
</dbReference>
<dbReference type="AlphaFoldDB" id="A0A4R3K9L4"/>
<dbReference type="Gene3D" id="3.80.30.20">
    <property type="entry name" value="tm_1862 like domain"/>
    <property type="match status" value="1"/>
</dbReference>
<sequence>MSGKRLIVNKLVINSEKEIVHKIIKEIFLLFKIRITSDNPADYDMIEISNYVKNDAALTVITELRLLKNSEEKLRQRTGTANQDENPRASENRLIKLNLYYLLTEEFGQVNAPWGILHGVRPSKIVHRYISSGMSRENIIKRLAADYAVSAEKAILLTDTSYRQLPMLASSDRNTISIYIGIPFCLTRCLYCSFPSNILPADNVIESFMKALYKEVLSLKEIINIYNLKVQNIYIGGGTPTSLPEKYFARLLKYVKDLRTDDTIEYTVEAGRPDSITAGKIALMLKHAVTRLSVNPQTMQEKTLQLIGRKHTPQAIIDVYNSIRRAGKVKINMDIILGLPGESVADVHDTVSKIVKLNPDDITVHALAIKKGSNLKDCLASVHLPDDETACEMARETESLLLQAGYSPYYLYRQGYMSGQLENTGYCHPGAASTYNIQIMSERQTILGIGGNASTKIVAPSCAYLKTLFNPKDLRTYLQSVDRYIGRRVSLMQEVYGK</sequence>
<feature type="domain" description="Radical SAM core" evidence="1">
    <location>
        <begin position="170"/>
        <end position="407"/>
    </location>
</feature>
<dbReference type="InterPro" id="IPR058240">
    <property type="entry name" value="rSAM_sf"/>
</dbReference>
<dbReference type="InterPro" id="IPR023404">
    <property type="entry name" value="rSAM_horseshoe"/>
</dbReference>
<dbReference type="InterPro" id="IPR007197">
    <property type="entry name" value="rSAM"/>
</dbReference>
<dbReference type="GO" id="GO:0051539">
    <property type="term" value="F:4 iron, 4 sulfur cluster binding"/>
    <property type="evidence" value="ECO:0007669"/>
    <property type="project" value="TreeGrafter"/>
</dbReference>
<dbReference type="SFLD" id="SFLDS00029">
    <property type="entry name" value="Radical_SAM"/>
    <property type="match status" value="1"/>
</dbReference>
<dbReference type="Pfam" id="PF04055">
    <property type="entry name" value="Radical_SAM"/>
    <property type="match status" value="1"/>
</dbReference>
<dbReference type="InterPro" id="IPR006638">
    <property type="entry name" value="Elp3/MiaA/NifB-like_rSAM"/>
</dbReference>
<dbReference type="GO" id="GO:0003824">
    <property type="term" value="F:catalytic activity"/>
    <property type="evidence" value="ECO:0007669"/>
    <property type="project" value="InterPro"/>
</dbReference>
<comment type="caution">
    <text evidence="2">The sequence shown here is derived from an EMBL/GenBank/DDBJ whole genome shotgun (WGS) entry which is preliminary data.</text>
</comment>
<dbReference type="SUPFAM" id="SSF102114">
    <property type="entry name" value="Radical SAM enzymes"/>
    <property type="match status" value="1"/>
</dbReference>
<dbReference type="InterPro" id="IPR023995">
    <property type="entry name" value="HemZ"/>
</dbReference>
<dbReference type="PANTHER" id="PTHR13932">
    <property type="entry name" value="COPROPORPHYRINIGEN III OXIDASE"/>
    <property type="match status" value="1"/>
</dbReference>
<proteinExistence type="predicted"/>
<dbReference type="SFLD" id="SFLDG01065">
    <property type="entry name" value="anaerobic_coproporphyrinogen-I"/>
    <property type="match status" value="1"/>
</dbReference>